<dbReference type="SMART" id="SM00448">
    <property type="entry name" value="REC"/>
    <property type="match status" value="1"/>
</dbReference>
<gene>
    <name evidence="7" type="ORF">HNO88_002628</name>
</gene>
<comment type="caution">
    <text evidence="7">The sequence shown here is derived from an EMBL/GenBank/DDBJ whole genome shotgun (WGS) entry which is preliminary data.</text>
</comment>
<evidence type="ECO:0000259" key="5">
    <source>
        <dbReference type="PROSITE" id="PS50043"/>
    </source>
</evidence>
<dbReference type="GO" id="GO:0003677">
    <property type="term" value="F:DNA binding"/>
    <property type="evidence" value="ECO:0007669"/>
    <property type="project" value="UniProtKB-KW"/>
</dbReference>
<dbReference type="SUPFAM" id="SSF52172">
    <property type="entry name" value="CheY-like"/>
    <property type="match status" value="1"/>
</dbReference>
<evidence type="ECO:0000256" key="2">
    <source>
        <dbReference type="ARBA" id="ARBA00023125"/>
    </source>
</evidence>
<dbReference type="GO" id="GO:0000160">
    <property type="term" value="P:phosphorelay signal transduction system"/>
    <property type="evidence" value="ECO:0007669"/>
    <property type="project" value="InterPro"/>
</dbReference>
<dbReference type="InterPro" id="IPR011006">
    <property type="entry name" value="CheY-like_superfamily"/>
</dbReference>
<feature type="modified residue" description="4-aspartylphosphate" evidence="4">
    <location>
        <position position="46"/>
    </location>
</feature>
<reference evidence="7 8" key="1">
    <citation type="submission" date="2020-08" db="EMBL/GenBank/DDBJ databases">
        <title>Functional genomics of gut bacteria from endangered species of beetles.</title>
        <authorList>
            <person name="Carlos-Shanley C."/>
        </authorList>
    </citation>
    <scope>NUCLEOTIDE SEQUENCE [LARGE SCALE GENOMIC DNA]</scope>
    <source>
        <strain evidence="7 8">S00245</strain>
    </source>
</reference>
<dbReference type="AlphaFoldDB" id="A0A7W7KBM4"/>
<dbReference type="SMART" id="SM00421">
    <property type="entry name" value="HTH_LUXR"/>
    <property type="match status" value="1"/>
</dbReference>
<dbReference type="CDD" id="cd06170">
    <property type="entry name" value="LuxR_C_like"/>
    <property type="match status" value="1"/>
</dbReference>
<protein>
    <submittedName>
        <fullName evidence="7">FixJ family two-component response regulator</fullName>
    </submittedName>
</protein>
<dbReference type="InterPro" id="IPR000792">
    <property type="entry name" value="Tscrpt_reg_LuxR_C"/>
</dbReference>
<dbReference type="PANTHER" id="PTHR44688:SF16">
    <property type="entry name" value="DNA-BINDING TRANSCRIPTIONAL ACTIVATOR DEVR_DOSR"/>
    <property type="match status" value="1"/>
</dbReference>
<keyword evidence="2" id="KW-0238">DNA-binding</keyword>
<feature type="domain" description="Response regulatory" evidence="6">
    <location>
        <begin position="1"/>
        <end position="111"/>
    </location>
</feature>
<proteinExistence type="predicted"/>
<dbReference type="EMBL" id="JACHLR010000010">
    <property type="protein sequence ID" value="MBB4859299.1"/>
    <property type="molecule type" value="Genomic_DNA"/>
</dbReference>
<evidence type="ECO:0000313" key="7">
    <source>
        <dbReference type="EMBL" id="MBB4859299.1"/>
    </source>
</evidence>
<dbReference type="Pfam" id="PF00196">
    <property type="entry name" value="GerE"/>
    <property type="match status" value="1"/>
</dbReference>
<dbReference type="PANTHER" id="PTHR44688">
    <property type="entry name" value="DNA-BINDING TRANSCRIPTIONAL ACTIVATOR DEVR_DOSR"/>
    <property type="match status" value="1"/>
</dbReference>
<evidence type="ECO:0000313" key="8">
    <source>
        <dbReference type="Proteomes" id="UP000555448"/>
    </source>
</evidence>
<keyword evidence="1" id="KW-0805">Transcription regulation</keyword>
<keyword evidence="8" id="KW-1185">Reference proteome</keyword>
<keyword evidence="3" id="KW-0804">Transcription</keyword>
<organism evidence="7 8">
    <name type="scientific">Novosphingobium chloroacetimidivorans</name>
    <dbReference type="NCBI Taxonomy" id="1428314"/>
    <lineage>
        <taxon>Bacteria</taxon>
        <taxon>Pseudomonadati</taxon>
        <taxon>Pseudomonadota</taxon>
        <taxon>Alphaproteobacteria</taxon>
        <taxon>Sphingomonadales</taxon>
        <taxon>Sphingomonadaceae</taxon>
        <taxon>Novosphingobium</taxon>
    </lineage>
</organism>
<dbReference type="PROSITE" id="PS00622">
    <property type="entry name" value="HTH_LUXR_1"/>
    <property type="match status" value="1"/>
</dbReference>
<dbReference type="InterPro" id="IPR016032">
    <property type="entry name" value="Sig_transdc_resp-reg_C-effctor"/>
</dbReference>
<dbReference type="GO" id="GO:0006355">
    <property type="term" value="P:regulation of DNA-templated transcription"/>
    <property type="evidence" value="ECO:0007669"/>
    <property type="project" value="InterPro"/>
</dbReference>
<evidence type="ECO:0000256" key="4">
    <source>
        <dbReference type="PROSITE-ProRule" id="PRU00169"/>
    </source>
</evidence>
<dbReference type="Proteomes" id="UP000555448">
    <property type="component" value="Unassembled WGS sequence"/>
</dbReference>
<dbReference type="InterPro" id="IPR036388">
    <property type="entry name" value="WH-like_DNA-bd_sf"/>
</dbReference>
<dbReference type="PRINTS" id="PR00038">
    <property type="entry name" value="HTHLUXR"/>
</dbReference>
<accession>A0A7W7KBM4</accession>
<keyword evidence="4" id="KW-0597">Phosphoprotein</keyword>
<evidence type="ECO:0000259" key="6">
    <source>
        <dbReference type="PROSITE" id="PS50110"/>
    </source>
</evidence>
<dbReference type="InterPro" id="IPR001789">
    <property type="entry name" value="Sig_transdc_resp-reg_receiver"/>
</dbReference>
<dbReference type="PROSITE" id="PS50110">
    <property type="entry name" value="RESPONSE_REGULATORY"/>
    <property type="match status" value="1"/>
</dbReference>
<dbReference type="Gene3D" id="1.10.10.10">
    <property type="entry name" value="Winged helix-like DNA-binding domain superfamily/Winged helix DNA-binding domain"/>
    <property type="match status" value="1"/>
</dbReference>
<evidence type="ECO:0000256" key="1">
    <source>
        <dbReference type="ARBA" id="ARBA00023015"/>
    </source>
</evidence>
<dbReference type="PROSITE" id="PS50043">
    <property type="entry name" value="HTH_LUXR_2"/>
    <property type="match status" value="1"/>
</dbReference>
<dbReference type="Pfam" id="PF00072">
    <property type="entry name" value="Response_reg"/>
    <property type="match status" value="1"/>
</dbReference>
<name>A0A7W7KBM4_9SPHN</name>
<feature type="domain" description="HTH luxR-type" evidence="5">
    <location>
        <begin position="127"/>
        <end position="192"/>
    </location>
</feature>
<dbReference type="Gene3D" id="3.40.50.2300">
    <property type="match status" value="1"/>
</dbReference>
<evidence type="ECO:0000256" key="3">
    <source>
        <dbReference type="ARBA" id="ARBA00023163"/>
    </source>
</evidence>
<dbReference type="RefSeq" id="WP_312857074.1">
    <property type="nucleotide sequence ID" value="NZ_JACHLR010000010.1"/>
</dbReference>
<dbReference type="SUPFAM" id="SSF46894">
    <property type="entry name" value="C-terminal effector domain of the bipartite response regulators"/>
    <property type="match status" value="1"/>
</dbReference>
<sequence length="207" mass="22504">MDDDDSIRDALEDLFLSVGLQARSYATAIAFLDQADPLASGCLLSDVRLPQLGGLELQERLASHGFLLPVVFMSGFADIPMAVRGLKAGARDFLLKPLRDQDVLDAVNAAIELDRHSRLVAIEGGKARLRFASLTTREKQVASLILSGRKNRQVADDIGLSEITVKIHRSNAMRKLGAHNVQDLVRMDRLLCFAISDTVVTAVAPDA</sequence>